<reference evidence="3 4" key="1">
    <citation type="journal article" date="2015" name="Antonie Van Leeuwenhoek">
        <title>Lampropedia puyangensis sp. nov., isolated from symptomatic bark of Populus ? euramericana canker and emended description of Lampropedia hyalina (Ehrenberg 1832) Lee et al. 2004.</title>
        <authorList>
            <person name="Li Y."/>
            <person name="Wang T."/>
            <person name="Piao C.G."/>
            <person name="Wang L.F."/>
            <person name="Tian G.Z."/>
            <person name="Zhu T.H."/>
            <person name="Guo M.W."/>
        </authorList>
    </citation>
    <scope>NUCLEOTIDE SEQUENCE [LARGE SCALE GENOMIC DNA]</scope>
    <source>
        <strain evidence="3 4">2-bin</strain>
    </source>
</reference>
<keyword evidence="3" id="KW-0413">Isomerase</keyword>
<protein>
    <submittedName>
        <fullName evidence="3">Enoyl-CoA hydratase/isomerase family protein</fullName>
    </submittedName>
</protein>
<dbReference type="SUPFAM" id="SSF52096">
    <property type="entry name" value="ClpP/crotonase"/>
    <property type="match status" value="1"/>
</dbReference>
<dbReference type="RefSeq" id="WP_136571965.1">
    <property type="nucleotide sequence ID" value="NZ_STFG01000001.1"/>
</dbReference>
<dbReference type="EMBL" id="STFG01000001">
    <property type="protein sequence ID" value="THU05253.1"/>
    <property type="molecule type" value="Genomic_DNA"/>
</dbReference>
<dbReference type="AlphaFoldDB" id="A0A4S8FCA8"/>
<name>A0A4S8FCA8_9BURK</name>
<dbReference type="GO" id="GO:0006635">
    <property type="term" value="P:fatty acid beta-oxidation"/>
    <property type="evidence" value="ECO:0007669"/>
    <property type="project" value="TreeGrafter"/>
</dbReference>
<proteinExistence type="inferred from homology"/>
<sequence length="293" mass="31360">MHHTHEKATAIAAPAAQARNHPADCAGAVTQAVSAGVLLNWHSSAEGPWAEVLLQHEGKLNAMSVAMWQQLRAVFLSIQDSQARCVLIKGTGGAFCAGGDISEYQSFRFKEESLQHFHETLVWGGLQAMLDCDVPIIAQIEGACMGAGVEIACCCDIRLASDNALFGAPIAKLGFPMAPRELQLVQRTAGDALVRRMLLGAEVIGSGAMVASGFLAEIAAQAQLEALVMKRLERLLPLAPQAARMHKQALRVLLQDGSAGLAALLPSAYRYAESAEHREGISAFLEKRKPQFK</sequence>
<dbReference type="InterPro" id="IPR014748">
    <property type="entry name" value="Enoyl-CoA_hydra_C"/>
</dbReference>
<evidence type="ECO:0000313" key="4">
    <source>
        <dbReference type="Proteomes" id="UP000308917"/>
    </source>
</evidence>
<accession>A0A4S8FCA8</accession>
<keyword evidence="2" id="KW-0456">Lyase</keyword>
<comment type="similarity">
    <text evidence="1">Belongs to the enoyl-CoA hydratase/isomerase family.</text>
</comment>
<evidence type="ECO:0000256" key="1">
    <source>
        <dbReference type="ARBA" id="ARBA00005254"/>
    </source>
</evidence>
<dbReference type="InterPro" id="IPR001753">
    <property type="entry name" value="Enoyl-CoA_hydra/iso"/>
</dbReference>
<comment type="caution">
    <text evidence="3">The sequence shown here is derived from an EMBL/GenBank/DDBJ whole genome shotgun (WGS) entry which is preliminary data.</text>
</comment>
<organism evidence="3 4">
    <name type="scientific">Lampropedia puyangensis</name>
    <dbReference type="NCBI Taxonomy" id="1330072"/>
    <lineage>
        <taxon>Bacteria</taxon>
        <taxon>Pseudomonadati</taxon>
        <taxon>Pseudomonadota</taxon>
        <taxon>Betaproteobacteria</taxon>
        <taxon>Burkholderiales</taxon>
        <taxon>Comamonadaceae</taxon>
        <taxon>Lampropedia</taxon>
    </lineage>
</organism>
<dbReference type="GO" id="GO:0016853">
    <property type="term" value="F:isomerase activity"/>
    <property type="evidence" value="ECO:0007669"/>
    <property type="project" value="UniProtKB-KW"/>
</dbReference>
<dbReference type="PANTHER" id="PTHR11941:SF54">
    <property type="entry name" value="ENOYL-COA HYDRATASE, MITOCHONDRIAL"/>
    <property type="match status" value="1"/>
</dbReference>
<dbReference type="Gene3D" id="3.90.226.10">
    <property type="entry name" value="2-enoyl-CoA Hydratase, Chain A, domain 1"/>
    <property type="match status" value="1"/>
</dbReference>
<dbReference type="InterPro" id="IPR029045">
    <property type="entry name" value="ClpP/crotonase-like_dom_sf"/>
</dbReference>
<gene>
    <name evidence="3" type="ORF">E9531_01515</name>
</gene>
<dbReference type="Pfam" id="PF00378">
    <property type="entry name" value="ECH_1"/>
    <property type="match status" value="1"/>
</dbReference>
<dbReference type="Proteomes" id="UP000308917">
    <property type="component" value="Unassembled WGS sequence"/>
</dbReference>
<evidence type="ECO:0000256" key="2">
    <source>
        <dbReference type="ARBA" id="ARBA00023239"/>
    </source>
</evidence>
<dbReference type="PANTHER" id="PTHR11941">
    <property type="entry name" value="ENOYL-COA HYDRATASE-RELATED"/>
    <property type="match status" value="1"/>
</dbReference>
<dbReference type="GO" id="GO:0016829">
    <property type="term" value="F:lyase activity"/>
    <property type="evidence" value="ECO:0007669"/>
    <property type="project" value="UniProtKB-KW"/>
</dbReference>
<dbReference type="CDD" id="cd06558">
    <property type="entry name" value="crotonase-like"/>
    <property type="match status" value="1"/>
</dbReference>
<evidence type="ECO:0000313" key="3">
    <source>
        <dbReference type="EMBL" id="THU05253.1"/>
    </source>
</evidence>
<dbReference type="Gene3D" id="1.10.12.10">
    <property type="entry name" value="Lyase 2-enoyl-coa Hydratase, Chain A, domain 2"/>
    <property type="match status" value="1"/>
</dbReference>
<keyword evidence="4" id="KW-1185">Reference proteome</keyword>
<dbReference type="OrthoDB" id="9148881at2"/>